<dbReference type="InterPro" id="IPR003607">
    <property type="entry name" value="HD/PDEase_dom"/>
</dbReference>
<comment type="function">
    <text evidence="1">In eubacteria ppGpp (guanosine 3'-diphosphate 5'-diphosphate) is a mediator of the stringent response that coordinates a variety of cellular activities in response to changes in nutritional abundance.</text>
</comment>
<dbReference type="NCBIfam" id="TIGR00691">
    <property type="entry name" value="spoT_relA"/>
    <property type="match status" value="1"/>
</dbReference>
<feature type="compositionally biased region" description="Basic and acidic residues" evidence="2">
    <location>
        <begin position="104"/>
        <end position="115"/>
    </location>
</feature>
<organism evidence="4">
    <name type="scientific">uncultured spirochete</name>
    <dbReference type="NCBI Taxonomy" id="156406"/>
    <lineage>
        <taxon>Bacteria</taxon>
        <taxon>Pseudomonadati</taxon>
        <taxon>Spirochaetota</taxon>
        <taxon>Spirochaetia</taxon>
        <taxon>Spirochaetales</taxon>
        <taxon>environmental samples</taxon>
    </lineage>
</organism>
<accession>A0A3P3XKX1</accession>
<feature type="region of interest" description="Disordered" evidence="2">
    <location>
        <begin position="536"/>
        <end position="563"/>
    </location>
</feature>
<dbReference type="InterPro" id="IPR033655">
    <property type="entry name" value="TGS_RelA/SpoT"/>
</dbReference>
<dbReference type="FunFam" id="3.10.20.30:FF:000002">
    <property type="entry name" value="GTP pyrophosphokinase (RelA/SpoT)"/>
    <property type="match status" value="1"/>
</dbReference>
<dbReference type="AlphaFoldDB" id="A0A3P3XKX1"/>
<evidence type="ECO:0000313" key="4">
    <source>
        <dbReference type="EMBL" id="SLM15086.1"/>
    </source>
</evidence>
<evidence type="ECO:0000256" key="1">
    <source>
        <dbReference type="RuleBase" id="RU003847"/>
    </source>
</evidence>
<dbReference type="Pfam" id="PF13328">
    <property type="entry name" value="HD_4"/>
    <property type="match status" value="2"/>
</dbReference>
<dbReference type="CDD" id="cd01668">
    <property type="entry name" value="TGS_RSH"/>
    <property type="match status" value="1"/>
</dbReference>
<dbReference type="GO" id="GO:0008728">
    <property type="term" value="F:GTP diphosphokinase activity"/>
    <property type="evidence" value="ECO:0007669"/>
    <property type="project" value="UniProtKB-EC"/>
</dbReference>
<dbReference type="SMART" id="SM00954">
    <property type="entry name" value="RelA_SpoT"/>
    <property type="match status" value="1"/>
</dbReference>
<dbReference type="InterPro" id="IPR004095">
    <property type="entry name" value="TGS"/>
</dbReference>
<feature type="region of interest" description="Disordered" evidence="2">
    <location>
        <begin position="85"/>
        <end position="121"/>
    </location>
</feature>
<dbReference type="InterPro" id="IPR004811">
    <property type="entry name" value="RelA/Spo_fam"/>
</dbReference>
<feature type="compositionally biased region" description="Basic and acidic residues" evidence="2">
    <location>
        <begin position="549"/>
        <end position="563"/>
    </location>
</feature>
<dbReference type="Gene3D" id="3.30.460.10">
    <property type="entry name" value="Beta Polymerase, domain 2"/>
    <property type="match status" value="1"/>
</dbReference>
<dbReference type="Pfam" id="PF02824">
    <property type="entry name" value="TGS"/>
    <property type="match status" value="1"/>
</dbReference>
<dbReference type="InterPro" id="IPR007685">
    <property type="entry name" value="RelA_SpoT"/>
</dbReference>
<dbReference type="GO" id="GO:0005886">
    <property type="term" value="C:plasma membrane"/>
    <property type="evidence" value="ECO:0007669"/>
    <property type="project" value="TreeGrafter"/>
</dbReference>
<evidence type="ECO:0000256" key="2">
    <source>
        <dbReference type="SAM" id="MobiDB-lite"/>
    </source>
</evidence>
<proteinExistence type="inferred from homology"/>
<dbReference type="CDD" id="cd05399">
    <property type="entry name" value="NT_Rel-Spo_like"/>
    <property type="match status" value="1"/>
</dbReference>
<dbReference type="InterPro" id="IPR012675">
    <property type="entry name" value="Beta-grasp_dom_sf"/>
</dbReference>
<reference evidence="4" key="1">
    <citation type="submission" date="2017-02" db="EMBL/GenBank/DDBJ databases">
        <authorList>
            <person name="Regsiter A."/>
            <person name="William W."/>
        </authorList>
    </citation>
    <scope>NUCLEOTIDE SEQUENCE</scope>
    <source>
        <strain evidence="4">Bib</strain>
    </source>
</reference>
<dbReference type="SUPFAM" id="SSF81301">
    <property type="entry name" value="Nucleotidyltransferase"/>
    <property type="match status" value="1"/>
</dbReference>
<comment type="similarity">
    <text evidence="1">Belongs to the relA/spoT family.</text>
</comment>
<dbReference type="PANTHER" id="PTHR21262">
    <property type="entry name" value="GUANOSINE-3',5'-BIS DIPHOSPHATE 3'-PYROPHOSPHOHYDROLASE"/>
    <property type="match status" value="1"/>
</dbReference>
<dbReference type="Pfam" id="PF04607">
    <property type="entry name" value="RelA_SpoT"/>
    <property type="match status" value="1"/>
</dbReference>
<dbReference type="InterPro" id="IPR012676">
    <property type="entry name" value="TGS-like"/>
</dbReference>
<dbReference type="EMBL" id="FWDM01000032">
    <property type="protein sequence ID" value="SLM15086.1"/>
    <property type="molecule type" value="Genomic_DNA"/>
</dbReference>
<sequence length="730" mass="81682">MDELAQNFLSKAEIRFTAEKRDILSSAVMYCQHSHGDKKRASGEPAFYHDLRVAEILLDLGMDLESIIAGLLHDTVAERVSGYAPGQAAQAASRRKVPGASEPARTERSKSEKETGTLNSLLAAPNPQIEEMYGTDTALIVAGVNRLSSVRAKNKSVHAAETMRKMLFALTSDIRVILVKLADKLDSMRTLKYLPEDRQKEIATECIDIYAPLADRLGISWLKDELEDLSLKSLNREIFDQIKDIVNARKEERQEFLKKVTEKILSSAAKENIEVEVSARAKHFYSIYQKMRKRGKSAEELYDLLGIRLICRSVNDCYSLLGLVHRLWKPIDGRFKDYIAMPKSNGYQSLHTTVIAYGGQLLEIQIRTREMHLVAEYGVASHWLYKKGSTAELPRLEDLPIVNKLKQWNQFIIEGESYLEEIKRELLRDSIFVFTPKGDVIELPAGATPIDFAFAIHTDVGAHCLGAKVNGSIASLDSELKNTQIVEVITSPNAKPNINWLKIAHTSKARSKIRQLLVQTGQAVAIDKHIVAARKGEKTLPETGQARPHAHERPSEAPHAKSEEFPSVVEFHSMQPGLVLRSEKAGVSVGGIRNMMIRIAGCCRPVTGDRIVGYVSRGRGIIVHREDCRSLASIADFEERRIDVKWEDEAMNATARYRVTTKKTFDIFSEIESTVRKCSGRLKEGKLGERGDGTLSGFFILEVDARDDLKRVAKALRTLPSILSIEEEAL</sequence>
<gene>
    <name evidence="4" type="ORF">SPIROBIBN47_380063</name>
</gene>
<keyword evidence="4" id="KW-0808">Transferase</keyword>
<dbReference type="GO" id="GO:0015969">
    <property type="term" value="P:guanosine tetraphosphate metabolic process"/>
    <property type="evidence" value="ECO:0007669"/>
    <property type="project" value="InterPro"/>
</dbReference>
<dbReference type="PROSITE" id="PS51880">
    <property type="entry name" value="TGS"/>
    <property type="match status" value="1"/>
</dbReference>
<dbReference type="PANTHER" id="PTHR21262:SF31">
    <property type="entry name" value="GTP PYROPHOSPHOKINASE"/>
    <property type="match status" value="1"/>
</dbReference>
<dbReference type="SUPFAM" id="SSF81271">
    <property type="entry name" value="TGS-like"/>
    <property type="match status" value="1"/>
</dbReference>
<name>A0A3P3XKX1_9SPIR</name>
<dbReference type="SMART" id="SM00471">
    <property type="entry name" value="HDc"/>
    <property type="match status" value="1"/>
</dbReference>
<dbReference type="InterPro" id="IPR043519">
    <property type="entry name" value="NT_sf"/>
</dbReference>
<evidence type="ECO:0000259" key="3">
    <source>
        <dbReference type="PROSITE" id="PS51880"/>
    </source>
</evidence>
<feature type="domain" description="TGS" evidence="3">
    <location>
        <begin position="429"/>
        <end position="490"/>
    </location>
</feature>
<dbReference type="Gene3D" id="3.10.20.30">
    <property type="match status" value="1"/>
</dbReference>
<dbReference type="FunFam" id="3.30.460.10:FF:000001">
    <property type="entry name" value="GTP pyrophosphokinase RelA"/>
    <property type="match status" value="1"/>
</dbReference>
<dbReference type="Gene3D" id="1.10.3210.10">
    <property type="entry name" value="Hypothetical protein af1432"/>
    <property type="match status" value="1"/>
</dbReference>
<dbReference type="EC" id="2.7.6.5" evidence="4"/>
<dbReference type="GO" id="GO:0015949">
    <property type="term" value="P:nucleobase-containing small molecule interconversion"/>
    <property type="evidence" value="ECO:0007669"/>
    <property type="project" value="UniProtKB-ARBA"/>
</dbReference>
<protein>
    <submittedName>
        <fullName evidence="4">(P)ppGpp synthetase I, SpoT/RelA</fullName>
        <ecNumber evidence="4">2.7.6.5</ecNumber>
    </submittedName>
</protein>
<dbReference type="SUPFAM" id="SSF109604">
    <property type="entry name" value="HD-domain/PDEase-like"/>
    <property type="match status" value="2"/>
</dbReference>